<accession>A0A4R1R415</accession>
<sequence>MHITQESDYAIRIIYCLAKNQKRMDARSISQEMSVSLRFSLKILGKLVASGLVASFKGNRGGYELARPAAEITMLDVIRAVEGPYQLSRCLEECGECNRGASGICAFQQVFRRISEQVNRELGAVDFAQIVASENQCR</sequence>
<gene>
    <name evidence="1" type="ORF">EDD77_10445</name>
</gene>
<name>A0A4R1R415_9FIRM</name>
<dbReference type="OrthoDB" id="9808360at2"/>
<dbReference type="GeneID" id="97381737"/>
<evidence type="ECO:0000313" key="1">
    <source>
        <dbReference type="EMBL" id="TCL60169.1"/>
    </source>
</evidence>
<dbReference type="AlphaFoldDB" id="A0A4R1R415"/>
<dbReference type="RefSeq" id="WP_058965802.1">
    <property type="nucleotide sequence ID" value="NZ_CABKVM010000018.1"/>
</dbReference>
<dbReference type="STRING" id="1650663.GCA_001486665_02720"/>
<dbReference type="PANTHER" id="PTHR33221:SF2">
    <property type="entry name" value="TRANSCRIPTIONAL REGULATOR"/>
    <property type="match status" value="1"/>
</dbReference>
<dbReference type="GO" id="GO:0003700">
    <property type="term" value="F:DNA-binding transcription factor activity"/>
    <property type="evidence" value="ECO:0007669"/>
    <property type="project" value="TreeGrafter"/>
</dbReference>
<evidence type="ECO:0000313" key="2">
    <source>
        <dbReference type="Proteomes" id="UP000295184"/>
    </source>
</evidence>
<dbReference type="PROSITE" id="PS51197">
    <property type="entry name" value="HTH_RRF2_2"/>
    <property type="match status" value="1"/>
</dbReference>
<comment type="caution">
    <text evidence="1">The sequence shown here is derived from an EMBL/GenBank/DDBJ whole genome shotgun (WGS) entry which is preliminary data.</text>
</comment>
<dbReference type="Proteomes" id="UP000295184">
    <property type="component" value="Unassembled WGS sequence"/>
</dbReference>
<dbReference type="PROSITE" id="PS01332">
    <property type="entry name" value="HTH_RRF2_1"/>
    <property type="match status" value="1"/>
</dbReference>
<organism evidence="1 2">
    <name type="scientific">Allofournierella massiliensis</name>
    <dbReference type="NCBI Taxonomy" id="1650663"/>
    <lineage>
        <taxon>Bacteria</taxon>
        <taxon>Bacillati</taxon>
        <taxon>Bacillota</taxon>
        <taxon>Clostridia</taxon>
        <taxon>Eubacteriales</taxon>
        <taxon>Oscillospiraceae</taxon>
        <taxon>Allofournierella</taxon>
    </lineage>
</organism>
<dbReference type="InterPro" id="IPR036390">
    <property type="entry name" value="WH_DNA-bd_sf"/>
</dbReference>
<dbReference type="NCBIfam" id="TIGR00738">
    <property type="entry name" value="rrf2_super"/>
    <property type="match status" value="1"/>
</dbReference>
<dbReference type="PANTHER" id="PTHR33221">
    <property type="entry name" value="WINGED HELIX-TURN-HELIX TRANSCRIPTIONAL REGULATOR, RRF2 FAMILY"/>
    <property type="match status" value="1"/>
</dbReference>
<dbReference type="GO" id="GO:0005829">
    <property type="term" value="C:cytosol"/>
    <property type="evidence" value="ECO:0007669"/>
    <property type="project" value="TreeGrafter"/>
</dbReference>
<protein>
    <submittedName>
        <fullName evidence="1">BadM/Rrf2 family transcriptional regulator</fullName>
    </submittedName>
</protein>
<dbReference type="SUPFAM" id="SSF46785">
    <property type="entry name" value="Winged helix' DNA-binding domain"/>
    <property type="match status" value="1"/>
</dbReference>
<reference evidence="1 2" key="1">
    <citation type="submission" date="2019-03" db="EMBL/GenBank/DDBJ databases">
        <title>Genomic Encyclopedia of Type Strains, Phase IV (KMG-IV): sequencing the most valuable type-strain genomes for metagenomic binning, comparative biology and taxonomic classification.</title>
        <authorList>
            <person name="Goeker M."/>
        </authorList>
    </citation>
    <scope>NUCLEOTIDE SEQUENCE [LARGE SCALE GENOMIC DNA]</scope>
    <source>
        <strain evidence="1 2">DSM 100451</strain>
    </source>
</reference>
<proteinExistence type="predicted"/>
<dbReference type="Pfam" id="PF02082">
    <property type="entry name" value="Rrf2"/>
    <property type="match status" value="1"/>
</dbReference>
<dbReference type="EMBL" id="SLUM01000004">
    <property type="protein sequence ID" value="TCL60169.1"/>
    <property type="molecule type" value="Genomic_DNA"/>
</dbReference>
<dbReference type="InterPro" id="IPR000944">
    <property type="entry name" value="Tscrpt_reg_Rrf2"/>
</dbReference>
<dbReference type="Gene3D" id="1.10.10.10">
    <property type="entry name" value="Winged helix-like DNA-binding domain superfamily/Winged helix DNA-binding domain"/>
    <property type="match status" value="1"/>
</dbReference>
<dbReference type="InterPro" id="IPR036388">
    <property type="entry name" value="WH-like_DNA-bd_sf"/>
</dbReference>
<dbReference type="InterPro" id="IPR030489">
    <property type="entry name" value="TR_Rrf2-type_CS"/>
</dbReference>